<sequence>RKLGKSYWCDFWKIVKCTTEREWEDLCSALEKKNKDAYDILMKKSPKMWTRAFLGTTYKLDIVGNNLCEPINRPHDWENTGIEPVLPFIEKEDA</sequence>
<gene>
    <name evidence="1" type="ORF">Goarm_022401</name>
</gene>
<protein>
    <submittedName>
        <fullName evidence="1">Uncharacterized protein</fullName>
    </submittedName>
</protein>
<accession>A0A7J9KF62</accession>
<keyword evidence="2" id="KW-1185">Reference proteome</keyword>
<reference evidence="1 2" key="1">
    <citation type="journal article" date="2019" name="Genome Biol. Evol.">
        <title>Insights into the evolution of the New World diploid cottons (Gossypium, subgenus Houzingenia) based on genome sequencing.</title>
        <authorList>
            <person name="Grover C.E."/>
            <person name="Arick M.A. 2nd"/>
            <person name="Thrash A."/>
            <person name="Conover J.L."/>
            <person name="Sanders W.S."/>
            <person name="Peterson D.G."/>
            <person name="Frelichowski J.E."/>
            <person name="Scheffler J.A."/>
            <person name="Scheffler B.E."/>
            <person name="Wendel J.F."/>
        </authorList>
    </citation>
    <scope>NUCLEOTIDE SEQUENCE [LARGE SCALE GENOMIC DNA]</scope>
    <source>
        <strain evidence="1">6</strain>
        <tissue evidence="1">Leaf</tissue>
    </source>
</reference>
<evidence type="ECO:0000313" key="1">
    <source>
        <dbReference type="EMBL" id="MBA0845060.1"/>
    </source>
</evidence>
<dbReference type="EMBL" id="JABFAE010412493">
    <property type="protein sequence ID" value="MBA0845060.1"/>
    <property type="molecule type" value="Genomic_DNA"/>
</dbReference>
<dbReference type="AlphaFoldDB" id="A0A7J9KF62"/>
<dbReference type="Proteomes" id="UP000593575">
    <property type="component" value="Unassembled WGS sequence"/>
</dbReference>
<evidence type="ECO:0000313" key="2">
    <source>
        <dbReference type="Proteomes" id="UP000593575"/>
    </source>
</evidence>
<proteinExistence type="predicted"/>
<organism evidence="1 2">
    <name type="scientific">Gossypium armourianum</name>
    <dbReference type="NCBI Taxonomy" id="34283"/>
    <lineage>
        <taxon>Eukaryota</taxon>
        <taxon>Viridiplantae</taxon>
        <taxon>Streptophyta</taxon>
        <taxon>Embryophyta</taxon>
        <taxon>Tracheophyta</taxon>
        <taxon>Spermatophyta</taxon>
        <taxon>Magnoliopsida</taxon>
        <taxon>eudicotyledons</taxon>
        <taxon>Gunneridae</taxon>
        <taxon>Pentapetalae</taxon>
        <taxon>rosids</taxon>
        <taxon>malvids</taxon>
        <taxon>Malvales</taxon>
        <taxon>Malvaceae</taxon>
        <taxon>Malvoideae</taxon>
        <taxon>Gossypium</taxon>
    </lineage>
</organism>
<name>A0A7J9KF62_9ROSI</name>
<comment type="caution">
    <text evidence="1">The sequence shown here is derived from an EMBL/GenBank/DDBJ whole genome shotgun (WGS) entry which is preliminary data.</text>
</comment>
<feature type="non-terminal residue" evidence="1">
    <location>
        <position position="1"/>
    </location>
</feature>